<sequence length="326" mass="36004">MSETTVKGGDETGMSAQEIATKAAKMSWACGPAGFHALWVFDQMQAAIVDANPLTFPTADRSVPDQASLPRYVTAKFANLSKQEIGTFLQYLKGERSIGHTLSASTAPPNVLKEEMLKALGGGASSNPSADKATMATWDHTIDALEACLGMSNTEGPTVDWSRVNETMPAVTVNPESMALFEARRTSLRACLNELSVLMPSRAAMMFTFLRLHVDWRAIRDAATHPAVLRWHALDCCLSDKACPDISNQPQIELLSARLHRWRRTWRALRLFEDPHAACCPFTVICVDTREHHSSFHPSTPAYFLPLWQACPSGYITHDVCTKRSR</sequence>
<name>A0AA38LS56_9TREE</name>
<keyword evidence="2" id="KW-1185">Reference proteome</keyword>
<dbReference type="AlphaFoldDB" id="A0AA38LS56"/>
<gene>
    <name evidence="1" type="ORF">MKK02DRAFT_30087</name>
</gene>
<dbReference type="GeneID" id="77727174"/>
<evidence type="ECO:0000313" key="1">
    <source>
        <dbReference type="EMBL" id="KAI9632219.1"/>
    </source>
</evidence>
<organism evidence="1 2">
    <name type="scientific">Dioszegia hungarica</name>
    <dbReference type="NCBI Taxonomy" id="4972"/>
    <lineage>
        <taxon>Eukaryota</taxon>
        <taxon>Fungi</taxon>
        <taxon>Dikarya</taxon>
        <taxon>Basidiomycota</taxon>
        <taxon>Agaricomycotina</taxon>
        <taxon>Tremellomycetes</taxon>
        <taxon>Tremellales</taxon>
        <taxon>Bulleribasidiaceae</taxon>
        <taxon>Dioszegia</taxon>
    </lineage>
</organism>
<dbReference type="Proteomes" id="UP001164286">
    <property type="component" value="Unassembled WGS sequence"/>
</dbReference>
<reference evidence="1" key="1">
    <citation type="journal article" date="2022" name="G3 (Bethesda)">
        <title>High quality genome of the basidiomycete yeast Dioszegia hungarica PDD-24b-2 isolated from cloud water.</title>
        <authorList>
            <person name="Jarrige D."/>
            <person name="Haridas S."/>
            <person name="Bleykasten-Grosshans C."/>
            <person name="Joly M."/>
            <person name="Nadalig T."/>
            <person name="Sancelme M."/>
            <person name="Vuilleumier S."/>
            <person name="Grigoriev I.V."/>
            <person name="Amato P."/>
            <person name="Bringel F."/>
        </authorList>
    </citation>
    <scope>NUCLEOTIDE SEQUENCE</scope>
    <source>
        <strain evidence="1">PDD-24b-2</strain>
    </source>
</reference>
<dbReference type="EMBL" id="JAKWFO010000014">
    <property type="protein sequence ID" value="KAI9632219.1"/>
    <property type="molecule type" value="Genomic_DNA"/>
</dbReference>
<comment type="caution">
    <text evidence="1">The sequence shown here is derived from an EMBL/GenBank/DDBJ whole genome shotgun (WGS) entry which is preliminary data.</text>
</comment>
<accession>A0AA38LS56</accession>
<proteinExistence type="predicted"/>
<protein>
    <submittedName>
        <fullName evidence="1">Uncharacterized protein</fullName>
    </submittedName>
</protein>
<evidence type="ECO:0000313" key="2">
    <source>
        <dbReference type="Proteomes" id="UP001164286"/>
    </source>
</evidence>
<dbReference type="RefSeq" id="XP_052941996.1">
    <property type="nucleotide sequence ID" value="XM_053087969.1"/>
</dbReference>